<dbReference type="EMBL" id="BAABFB010000075">
    <property type="protein sequence ID" value="GAA4490572.1"/>
    <property type="molecule type" value="Genomic_DNA"/>
</dbReference>
<comment type="caution">
    <text evidence="6">The sequence shown here is derived from an EMBL/GenBank/DDBJ whole genome shotgun (WGS) entry which is preliminary data.</text>
</comment>
<dbReference type="InterPro" id="IPR036291">
    <property type="entry name" value="NAD(P)-bd_dom_sf"/>
</dbReference>
<gene>
    <name evidence="6" type="ORF">GCM10023094_54110</name>
</gene>
<protein>
    <submittedName>
        <fullName evidence="6">3-hydroxybutyryl-CoA dehydrogenase</fullName>
    </submittedName>
</protein>
<evidence type="ECO:0000256" key="1">
    <source>
        <dbReference type="ARBA" id="ARBA00005086"/>
    </source>
</evidence>
<dbReference type="InterPro" id="IPR006108">
    <property type="entry name" value="3HC_DH_C"/>
</dbReference>
<dbReference type="Proteomes" id="UP001501183">
    <property type="component" value="Unassembled WGS sequence"/>
</dbReference>
<dbReference type="RefSeq" id="WP_345353087.1">
    <property type="nucleotide sequence ID" value="NZ_BAABFB010000075.1"/>
</dbReference>
<dbReference type="PIRSF" id="PIRSF000105">
    <property type="entry name" value="HCDH"/>
    <property type="match status" value="1"/>
</dbReference>
<dbReference type="Gene3D" id="3.40.50.720">
    <property type="entry name" value="NAD(P)-binding Rossmann-like Domain"/>
    <property type="match status" value="1"/>
</dbReference>
<dbReference type="InterPro" id="IPR022694">
    <property type="entry name" value="3-OHacyl-CoA_DH"/>
</dbReference>
<comment type="similarity">
    <text evidence="2">Belongs to the 3-hydroxyacyl-CoA dehydrogenase family.</text>
</comment>
<proteinExistence type="inferred from homology"/>
<keyword evidence="7" id="KW-1185">Reference proteome</keyword>
<feature type="domain" description="3-hydroxyacyl-CoA dehydrogenase NAD binding" evidence="5">
    <location>
        <begin position="5"/>
        <end position="185"/>
    </location>
</feature>
<name>A0ABP8PSC8_9NOCA</name>
<dbReference type="Pfam" id="PF02737">
    <property type="entry name" value="3HCDH_N"/>
    <property type="match status" value="1"/>
</dbReference>
<dbReference type="NCBIfam" id="NF005875">
    <property type="entry name" value="PRK07819.1"/>
    <property type="match status" value="1"/>
</dbReference>
<dbReference type="InterPro" id="IPR006176">
    <property type="entry name" value="3-OHacyl-CoA_DH_NAD-bd"/>
</dbReference>
<evidence type="ECO:0000313" key="6">
    <source>
        <dbReference type="EMBL" id="GAA4490572.1"/>
    </source>
</evidence>
<accession>A0ABP8PSC8</accession>
<organism evidence="6 7">
    <name type="scientific">Rhodococcus olei</name>
    <dbReference type="NCBI Taxonomy" id="2161675"/>
    <lineage>
        <taxon>Bacteria</taxon>
        <taxon>Bacillati</taxon>
        <taxon>Actinomycetota</taxon>
        <taxon>Actinomycetes</taxon>
        <taxon>Mycobacteriales</taxon>
        <taxon>Nocardiaceae</taxon>
        <taxon>Rhodococcus</taxon>
    </lineage>
</organism>
<dbReference type="InterPro" id="IPR013328">
    <property type="entry name" value="6PGD_dom2"/>
</dbReference>
<evidence type="ECO:0000256" key="2">
    <source>
        <dbReference type="ARBA" id="ARBA00009463"/>
    </source>
</evidence>
<dbReference type="PANTHER" id="PTHR48075">
    <property type="entry name" value="3-HYDROXYACYL-COA DEHYDROGENASE FAMILY PROTEIN"/>
    <property type="match status" value="1"/>
</dbReference>
<dbReference type="SUPFAM" id="SSF51735">
    <property type="entry name" value="NAD(P)-binding Rossmann-fold domains"/>
    <property type="match status" value="1"/>
</dbReference>
<keyword evidence="3" id="KW-0560">Oxidoreductase</keyword>
<dbReference type="PANTHER" id="PTHR48075:SF9">
    <property type="entry name" value="3-HYDROXYBUTYRYL-COA DEHYDROGENASE"/>
    <property type="match status" value="1"/>
</dbReference>
<reference evidence="7" key="1">
    <citation type="journal article" date="2019" name="Int. J. Syst. Evol. Microbiol.">
        <title>The Global Catalogue of Microorganisms (GCM) 10K type strain sequencing project: providing services to taxonomists for standard genome sequencing and annotation.</title>
        <authorList>
            <consortium name="The Broad Institute Genomics Platform"/>
            <consortium name="The Broad Institute Genome Sequencing Center for Infectious Disease"/>
            <person name="Wu L."/>
            <person name="Ma J."/>
        </authorList>
    </citation>
    <scope>NUCLEOTIDE SEQUENCE [LARGE SCALE GENOMIC DNA]</scope>
    <source>
        <strain evidence="7">JCM 32206</strain>
    </source>
</reference>
<dbReference type="Pfam" id="PF00725">
    <property type="entry name" value="3HCDH"/>
    <property type="match status" value="1"/>
</dbReference>
<evidence type="ECO:0000256" key="3">
    <source>
        <dbReference type="ARBA" id="ARBA00023002"/>
    </source>
</evidence>
<feature type="domain" description="3-hydroxyacyl-CoA dehydrogenase C-terminal" evidence="4">
    <location>
        <begin position="188"/>
        <end position="284"/>
    </location>
</feature>
<dbReference type="SUPFAM" id="SSF48179">
    <property type="entry name" value="6-phosphogluconate dehydrogenase C-terminal domain-like"/>
    <property type="match status" value="1"/>
</dbReference>
<comment type="pathway">
    <text evidence="1">Lipid metabolism; butanoate metabolism.</text>
</comment>
<evidence type="ECO:0000313" key="7">
    <source>
        <dbReference type="Proteomes" id="UP001501183"/>
    </source>
</evidence>
<dbReference type="InterPro" id="IPR008927">
    <property type="entry name" value="6-PGluconate_DH-like_C_sf"/>
</dbReference>
<evidence type="ECO:0000259" key="4">
    <source>
        <dbReference type="Pfam" id="PF00725"/>
    </source>
</evidence>
<dbReference type="Gene3D" id="1.10.1040.10">
    <property type="entry name" value="N-(1-d-carboxylethyl)-l-norvaline Dehydrogenase, domain 2"/>
    <property type="match status" value="1"/>
</dbReference>
<evidence type="ECO:0000259" key="5">
    <source>
        <dbReference type="Pfam" id="PF02737"/>
    </source>
</evidence>
<sequence>MIIDQVGVVGGGLMGTGIARVCALAGADVVICEADAARAESARARTESSLRRAVAAGKIADADCAGALSRLRFTASLEDLADRELVVEAIVEDERAKADLFAALDKVVSAPTAVLASNTSSISITKIAAATTRPERVVGLHFFNPVPALRLVELIPTLHTAAETADRIERFAAEDLGKLVIRSQDRAGFVVNALLTPYLLSAVRMLEAGFASAEDIDRGMVEGCAHPIGPLSLADFVGLDILLAASTSMYEEFRDPGFAPPPLLLRMVESGFLGEKTGRGFFSYSR</sequence>